<feature type="compositionally biased region" description="Low complexity" evidence="2">
    <location>
        <begin position="87"/>
        <end position="97"/>
    </location>
</feature>
<reference evidence="4 5" key="1">
    <citation type="journal article" date="2019" name="Int. J. Syst. Evol. Microbiol.">
        <title>The Global Catalogue of Microorganisms (GCM) 10K type strain sequencing project: providing services to taxonomists for standard genome sequencing and annotation.</title>
        <authorList>
            <consortium name="The Broad Institute Genomics Platform"/>
            <consortium name="The Broad Institute Genome Sequencing Center for Infectious Disease"/>
            <person name="Wu L."/>
            <person name="Ma J."/>
        </authorList>
    </citation>
    <scope>NUCLEOTIDE SEQUENCE [LARGE SCALE GENOMIC DNA]</scope>
    <source>
        <strain evidence="4 5">JCM 4316</strain>
    </source>
</reference>
<dbReference type="InterPro" id="IPR050151">
    <property type="entry name" value="Class-I_Pyr_Nuc-Dis_Oxidored"/>
</dbReference>
<evidence type="ECO:0000256" key="1">
    <source>
        <dbReference type="ARBA" id="ARBA00007532"/>
    </source>
</evidence>
<feature type="domain" description="FAD/NAD(P)-binding" evidence="3">
    <location>
        <begin position="4"/>
        <end position="71"/>
    </location>
</feature>
<comment type="similarity">
    <text evidence="1">Belongs to the class-I pyridine nucleotide-disulfide oxidoreductase family.</text>
</comment>
<gene>
    <name evidence="4" type="ORF">GCM10010246_59030</name>
</gene>
<dbReference type="PANTHER" id="PTHR22912">
    <property type="entry name" value="DISULFIDE OXIDOREDUCTASE"/>
    <property type="match status" value="1"/>
</dbReference>
<proteinExistence type="inferred from homology"/>
<keyword evidence="5" id="KW-1185">Reference proteome</keyword>
<evidence type="ECO:0000259" key="3">
    <source>
        <dbReference type="Pfam" id="PF07992"/>
    </source>
</evidence>
<protein>
    <recommendedName>
        <fullName evidence="3">FAD/NAD(P)-binding domain-containing protein</fullName>
    </recommendedName>
</protein>
<dbReference type="Gene3D" id="3.50.50.60">
    <property type="entry name" value="FAD/NAD(P)-binding domain"/>
    <property type="match status" value="2"/>
</dbReference>
<dbReference type="PRINTS" id="PR00368">
    <property type="entry name" value="FADPNR"/>
</dbReference>
<comment type="caution">
    <text evidence="4">The sequence shown here is derived from an EMBL/GenBank/DDBJ whole genome shotgun (WGS) entry which is preliminary data.</text>
</comment>
<dbReference type="Proteomes" id="UP001500253">
    <property type="component" value="Unassembled WGS sequence"/>
</dbReference>
<dbReference type="PANTHER" id="PTHR22912:SF151">
    <property type="entry name" value="DIHYDROLIPOYL DEHYDROGENASE, MITOCHONDRIAL"/>
    <property type="match status" value="1"/>
</dbReference>
<feature type="region of interest" description="Disordered" evidence="2">
    <location>
        <begin position="73"/>
        <end position="110"/>
    </location>
</feature>
<dbReference type="EMBL" id="BAAASD010000031">
    <property type="protein sequence ID" value="GAA2360724.1"/>
    <property type="molecule type" value="Genomic_DNA"/>
</dbReference>
<organism evidence="4 5">
    <name type="scientific">Streptomyces cuspidosporus</name>
    <dbReference type="NCBI Taxonomy" id="66882"/>
    <lineage>
        <taxon>Bacteria</taxon>
        <taxon>Bacillati</taxon>
        <taxon>Actinomycetota</taxon>
        <taxon>Actinomycetes</taxon>
        <taxon>Kitasatosporales</taxon>
        <taxon>Streptomycetaceae</taxon>
        <taxon>Streptomyces</taxon>
    </lineage>
</organism>
<dbReference type="InterPro" id="IPR036188">
    <property type="entry name" value="FAD/NAD-bd_sf"/>
</dbReference>
<accession>A0ABN3GUN2</accession>
<dbReference type="Pfam" id="PF07992">
    <property type="entry name" value="Pyr_redox_2"/>
    <property type="match status" value="1"/>
</dbReference>
<dbReference type="SUPFAM" id="SSF51905">
    <property type="entry name" value="FAD/NAD(P)-binding domain"/>
    <property type="match status" value="1"/>
</dbReference>
<name>A0ABN3GUN2_9ACTN</name>
<feature type="compositionally biased region" description="Basic and acidic residues" evidence="2">
    <location>
        <begin position="74"/>
        <end position="86"/>
    </location>
</feature>
<dbReference type="InterPro" id="IPR023753">
    <property type="entry name" value="FAD/NAD-binding_dom"/>
</dbReference>
<evidence type="ECO:0000256" key="2">
    <source>
        <dbReference type="SAM" id="MobiDB-lite"/>
    </source>
</evidence>
<evidence type="ECO:0000313" key="4">
    <source>
        <dbReference type="EMBL" id="GAA2360724.1"/>
    </source>
</evidence>
<dbReference type="PRINTS" id="PR00411">
    <property type="entry name" value="PNDRDTASEI"/>
</dbReference>
<evidence type="ECO:0000313" key="5">
    <source>
        <dbReference type="Proteomes" id="UP001500253"/>
    </source>
</evidence>
<sequence>MSIALESGDTLECDVLLVAVGRGPNTAGHGYEESGLKLERGFVATDERLRTNPPDVYAVGDIVAGPQLAHRGFRYQDPHVRPRGPDPVRGPGRGAPRPCRHATPHARLTG</sequence>